<reference evidence="1" key="1">
    <citation type="submission" date="2014-05" db="EMBL/GenBank/DDBJ databases">
        <authorList>
            <person name="Chronopoulou M."/>
        </authorList>
    </citation>
    <scope>NUCLEOTIDE SEQUENCE</scope>
    <source>
        <tissue evidence="1">Whole organism</tissue>
    </source>
</reference>
<dbReference type="EMBL" id="HACA01012366">
    <property type="protein sequence ID" value="CDW29727.1"/>
    <property type="molecule type" value="Transcribed_RNA"/>
</dbReference>
<organism evidence="1">
    <name type="scientific">Lepeophtheirus salmonis</name>
    <name type="common">Salmon louse</name>
    <name type="synonym">Caligus salmonis</name>
    <dbReference type="NCBI Taxonomy" id="72036"/>
    <lineage>
        <taxon>Eukaryota</taxon>
        <taxon>Metazoa</taxon>
        <taxon>Ecdysozoa</taxon>
        <taxon>Arthropoda</taxon>
        <taxon>Crustacea</taxon>
        <taxon>Multicrustacea</taxon>
        <taxon>Hexanauplia</taxon>
        <taxon>Copepoda</taxon>
        <taxon>Siphonostomatoida</taxon>
        <taxon>Caligidae</taxon>
        <taxon>Lepeophtheirus</taxon>
    </lineage>
</organism>
<protein>
    <submittedName>
        <fullName evidence="1">Uncharacterized protein C22orf25like [Amphimedon queenslandica]</fullName>
    </submittedName>
</protein>
<accession>A0A0K2TVL0</accession>
<dbReference type="AlphaFoldDB" id="A0A0K2TVL0"/>
<dbReference type="Pfam" id="PF05742">
    <property type="entry name" value="TANGO2"/>
    <property type="match status" value="1"/>
</dbReference>
<name>A0A0K2TVL0_LEPSM</name>
<proteinExistence type="predicted"/>
<sequence>MDYMKDITSSGTLYKPYNLILMEQNAKTGSYELFYCAQGLNDRLLATRDGPRKLTNNHSCLGNHFLRRPFLKTMAMDEEIMEFIEEHNTVQNKENIIRNLYDIFGTRYSYFPDPEIEKLKYSDDFLMKNDKYIACPYITHSNYKGRSYGTRSQTIILINYYDEVSYYETTRHFNPQTKEEHYSKVIEEFKLL</sequence>
<evidence type="ECO:0000313" key="1">
    <source>
        <dbReference type="EMBL" id="CDW29727.1"/>
    </source>
</evidence>
<dbReference type="OrthoDB" id="191601at2759"/>
<dbReference type="InterPro" id="IPR008551">
    <property type="entry name" value="TANGO2"/>
</dbReference>